<dbReference type="AlphaFoldDB" id="A0A8T2U6V4"/>
<feature type="zinc finger region" description="CR-type" evidence="6">
    <location>
        <begin position="29"/>
        <end position="108"/>
    </location>
</feature>
<sequence length="263" mass="27608">MRGDASGMRGGLDDVKVSVDISFREAVSGCTKPLSYFAASLCTFCDGTGMPPGAKPEVCKACNGSGMSVQSPGLGLLFRTTCAQCGGSGEFVHEKCGKCSGKGNTKVRKTTSVNIPAGVADGDTIRVPGEGGRSSKSSFPGDVFVTLKVMADPIFRRDGNNVHVDVPISFATAILGGKAQVPTLSGDVILKVKPGTQHGHKEVLRNRGIRGMNSPLTGDQFVHFQVLIPTSLNQRQRSLIEEYAKSETRDMNEEGSAAAGGRQ</sequence>
<dbReference type="Gene3D" id="2.60.260.20">
    <property type="entry name" value="Urease metallochaperone UreE, N-terminal domain"/>
    <property type="match status" value="2"/>
</dbReference>
<evidence type="ECO:0000256" key="5">
    <source>
        <dbReference type="ARBA" id="ARBA00023186"/>
    </source>
</evidence>
<keyword evidence="5" id="KW-0143">Chaperone</keyword>
<dbReference type="EMBL" id="CM035414">
    <property type="protein sequence ID" value="KAH7429124.1"/>
    <property type="molecule type" value="Genomic_DNA"/>
</dbReference>
<keyword evidence="2" id="KW-0677">Repeat</keyword>
<evidence type="ECO:0000259" key="7">
    <source>
        <dbReference type="PROSITE" id="PS51188"/>
    </source>
</evidence>
<keyword evidence="1 6" id="KW-0479">Metal-binding</keyword>
<evidence type="ECO:0000256" key="2">
    <source>
        <dbReference type="ARBA" id="ARBA00022737"/>
    </source>
</evidence>
<dbReference type="InterPro" id="IPR036410">
    <property type="entry name" value="HSP_DnaJ_Cys-rich_dom_sf"/>
</dbReference>
<keyword evidence="4 6" id="KW-0862">Zinc</keyword>
<dbReference type="FunFam" id="2.60.260.20:FF:000005">
    <property type="entry name" value="Chaperone protein dnaJ 1, mitochondrial"/>
    <property type="match status" value="1"/>
</dbReference>
<accession>A0A8T2U6V4</accession>
<dbReference type="InterPro" id="IPR008971">
    <property type="entry name" value="HSP40/DnaJ_pept-bd"/>
</dbReference>
<comment type="caution">
    <text evidence="8">The sequence shown here is derived from an EMBL/GenBank/DDBJ whole genome shotgun (WGS) entry which is preliminary data.</text>
</comment>
<dbReference type="Gene3D" id="2.10.230.10">
    <property type="entry name" value="Heat shock protein DnaJ, cysteine-rich domain"/>
    <property type="match status" value="1"/>
</dbReference>
<dbReference type="FunFam" id="2.10.230.10:FF:000002">
    <property type="entry name" value="Molecular chaperone DnaJ"/>
    <property type="match status" value="1"/>
</dbReference>
<dbReference type="GO" id="GO:0031072">
    <property type="term" value="F:heat shock protein binding"/>
    <property type="evidence" value="ECO:0007669"/>
    <property type="project" value="InterPro"/>
</dbReference>
<dbReference type="PANTHER" id="PTHR43096">
    <property type="entry name" value="DNAJ HOMOLOG 1, MITOCHONDRIAL-RELATED"/>
    <property type="match status" value="1"/>
</dbReference>
<evidence type="ECO:0000313" key="9">
    <source>
        <dbReference type="Proteomes" id="UP000825935"/>
    </source>
</evidence>
<protein>
    <recommendedName>
        <fullName evidence="7">CR-type domain-containing protein</fullName>
    </recommendedName>
</protein>
<gene>
    <name evidence="8" type="ORF">KP509_09G032000</name>
</gene>
<dbReference type="OrthoDB" id="10256793at2759"/>
<dbReference type="Pfam" id="PF00684">
    <property type="entry name" value="DnaJ_CXXCXGXG"/>
    <property type="match status" value="1"/>
</dbReference>
<dbReference type="InterPro" id="IPR002939">
    <property type="entry name" value="DnaJ_C"/>
</dbReference>
<reference evidence="8" key="1">
    <citation type="submission" date="2021-08" db="EMBL/GenBank/DDBJ databases">
        <title>WGS assembly of Ceratopteris richardii.</title>
        <authorList>
            <person name="Marchant D.B."/>
            <person name="Chen G."/>
            <person name="Jenkins J."/>
            <person name="Shu S."/>
            <person name="Leebens-Mack J."/>
            <person name="Grimwood J."/>
            <person name="Schmutz J."/>
            <person name="Soltis P."/>
            <person name="Soltis D."/>
            <person name="Chen Z.-H."/>
        </authorList>
    </citation>
    <scope>NUCLEOTIDE SEQUENCE</scope>
    <source>
        <strain evidence="8">Whitten #5841</strain>
        <tissue evidence="8">Leaf</tissue>
    </source>
</reference>
<dbReference type="Pfam" id="PF01556">
    <property type="entry name" value="DnaJ_C"/>
    <property type="match status" value="1"/>
</dbReference>
<evidence type="ECO:0000256" key="3">
    <source>
        <dbReference type="ARBA" id="ARBA00022771"/>
    </source>
</evidence>
<evidence type="ECO:0000256" key="6">
    <source>
        <dbReference type="PROSITE-ProRule" id="PRU00546"/>
    </source>
</evidence>
<dbReference type="PANTHER" id="PTHR43096:SF52">
    <property type="entry name" value="DNAJ HOMOLOG 1, MITOCHONDRIAL-RELATED"/>
    <property type="match status" value="1"/>
</dbReference>
<organism evidence="8 9">
    <name type="scientific">Ceratopteris richardii</name>
    <name type="common">Triangle waterfern</name>
    <dbReference type="NCBI Taxonomy" id="49495"/>
    <lineage>
        <taxon>Eukaryota</taxon>
        <taxon>Viridiplantae</taxon>
        <taxon>Streptophyta</taxon>
        <taxon>Embryophyta</taxon>
        <taxon>Tracheophyta</taxon>
        <taxon>Polypodiopsida</taxon>
        <taxon>Polypodiidae</taxon>
        <taxon>Polypodiales</taxon>
        <taxon>Pteridineae</taxon>
        <taxon>Pteridaceae</taxon>
        <taxon>Parkerioideae</taxon>
        <taxon>Ceratopteris</taxon>
    </lineage>
</organism>
<name>A0A8T2U6V4_CERRI</name>
<dbReference type="SUPFAM" id="SSF57938">
    <property type="entry name" value="DnaJ/Hsp40 cysteine-rich domain"/>
    <property type="match status" value="1"/>
</dbReference>
<keyword evidence="9" id="KW-1185">Reference proteome</keyword>
<dbReference type="GO" id="GO:0051082">
    <property type="term" value="F:unfolded protein binding"/>
    <property type="evidence" value="ECO:0007669"/>
    <property type="project" value="InterPro"/>
</dbReference>
<proteinExistence type="predicted"/>
<dbReference type="CDD" id="cd10747">
    <property type="entry name" value="DnaJ_C"/>
    <property type="match status" value="1"/>
</dbReference>
<keyword evidence="3 6" id="KW-0863">Zinc-finger</keyword>
<dbReference type="CDD" id="cd10719">
    <property type="entry name" value="DnaJ_zf"/>
    <property type="match status" value="1"/>
</dbReference>
<evidence type="ECO:0000256" key="4">
    <source>
        <dbReference type="ARBA" id="ARBA00022833"/>
    </source>
</evidence>
<dbReference type="GO" id="GO:0005737">
    <property type="term" value="C:cytoplasm"/>
    <property type="evidence" value="ECO:0007669"/>
    <property type="project" value="TreeGrafter"/>
</dbReference>
<dbReference type="Proteomes" id="UP000825935">
    <property type="component" value="Chromosome 9"/>
</dbReference>
<dbReference type="GO" id="GO:0008270">
    <property type="term" value="F:zinc ion binding"/>
    <property type="evidence" value="ECO:0007669"/>
    <property type="project" value="UniProtKB-KW"/>
</dbReference>
<dbReference type="GO" id="GO:0042026">
    <property type="term" value="P:protein refolding"/>
    <property type="evidence" value="ECO:0007669"/>
    <property type="project" value="TreeGrafter"/>
</dbReference>
<dbReference type="SUPFAM" id="SSF49493">
    <property type="entry name" value="HSP40/DnaJ peptide-binding domain"/>
    <property type="match status" value="2"/>
</dbReference>
<evidence type="ECO:0000313" key="8">
    <source>
        <dbReference type="EMBL" id="KAH7429124.1"/>
    </source>
</evidence>
<dbReference type="InterPro" id="IPR001305">
    <property type="entry name" value="HSP_DnaJ_Cys-rich_dom"/>
</dbReference>
<evidence type="ECO:0000256" key="1">
    <source>
        <dbReference type="ARBA" id="ARBA00022723"/>
    </source>
</evidence>
<dbReference type="PROSITE" id="PS51188">
    <property type="entry name" value="ZF_CR"/>
    <property type="match status" value="1"/>
</dbReference>
<feature type="domain" description="CR-type" evidence="7">
    <location>
        <begin position="29"/>
        <end position="108"/>
    </location>
</feature>